<accession>A0AAP0PT81</accession>
<sequence length="85" mass="9524">MGGRRRRRWLEKELTGAKRTRADGEWTTTLAGERETMLGSSKARCDGGAETMVEREATVTSKVKSPSDHKKHDEHGEHPVESFQG</sequence>
<gene>
    <name evidence="2" type="ORF">Sjap_001149</name>
</gene>
<dbReference type="EMBL" id="JBBNAE010000001">
    <property type="protein sequence ID" value="KAK9153669.1"/>
    <property type="molecule type" value="Genomic_DNA"/>
</dbReference>
<comment type="caution">
    <text evidence="2">The sequence shown here is derived from an EMBL/GenBank/DDBJ whole genome shotgun (WGS) entry which is preliminary data.</text>
</comment>
<reference evidence="2 3" key="1">
    <citation type="submission" date="2024-01" db="EMBL/GenBank/DDBJ databases">
        <title>Genome assemblies of Stephania.</title>
        <authorList>
            <person name="Yang L."/>
        </authorList>
    </citation>
    <scope>NUCLEOTIDE SEQUENCE [LARGE SCALE GENOMIC DNA]</scope>
    <source>
        <strain evidence="2">QJT</strain>
        <tissue evidence="2">Leaf</tissue>
    </source>
</reference>
<feature type="compositionally biased region" description="Basic and acidic residues" evidence="1">
    <location>
        <begin position="65"/>
        <end position="85"/>
    </location>
</feature>
<proteinExistence type="predicted"/>
<dbReference type="Proteomes" id="UP001417504">
    <property type="component" value="Unassembled WGS sequence"/>
</dbReference>
<evidence type="ECO:0000256" key="1">
    <source>
        <dbReference type="SAM" id="MobiDB-lite"/>
    </source>
</evidence>
<evidence type="ECO:0000313" key="2">
    <source>
        <dbReference type="EMBL" id="KAK9153669.1"/>
    </source>
</evidence>
<organism evidence="2 3">
    <name type="scientific">Stephania japonica</name>
    <dbReference type="NCBI Taxonomy" id="461633"/>
    <lineage>
        <taxon>Eukaryota</taxon>
        <taxon>Viridiplantae</taxon>
        <taxon>Streptophyta</taxon>
        <taxon>Embryophyta</taxon>
        <taxon>Tracheophyta</taxon>
        <taxon>Spermatophyta</taxon>
        <taxon>Magnoliopsida</taxon>
        <taxon>Ranunculales</taxon>
        <taxon>Menispermaceae</taxon>
        <taxon>Menispermoideae</taxon>
        <taxon>Cissampelideae</taxon>
        <taxon>Stephania</taxon>
    </lineage>
</organism>
<dbReference type="AlphaFoldDB" id="A0AAP0PT81"/>
<feature type="region of interest" description="Disordered" evidence="1">
    <location>
        <begin position="56"/>
        <end position="85"/>
    </location>
</feature>
<name>A0AAP0PT81_9MAGN</name>
<evidence type="ECO:0000313" key="3">
    <source>
        <dbReference type="Proteomes" id="UP001417504"/>
    </source>
</evidence>
<protein>
    <submittedName>
        <fullName evidence="2">Uncharacterized protein</fullName>
    </submittedName>
</protein>
<keyword evidence="3" id="KW-1185">Reference proteome</keyword>